<keyword evidence="3" id="KW-1185">Reference proteome</keyword>
<accession>A0ABS8VLX9</accession>
<evidence type="ECO:0000259" key="1">
    <source>
        <dbReference type="Pfam" id="PF13880"/>
    </source>
</evidence>
<gene>
    <name evidence="2" type="ORF">HAX54_037172</name>
</gene>
<evidence type="ECO:0000313" key="2">
    <source>
        <dbReference type="EMBL" id="MCD9646920.1"/>
    </source>
</evidence>
<dbReference type="InterPro" id="IPR028009">
    <property type="entry name" value="ESCO_Acetyltransf_dom"/>
</dbReference>
<organism evidence="2 3">
    <name type="scientific">Datura stramonium</name>
    <name type="common">Jimsonweed</name>
    <name type="synonym">Common thornapple</name>
    <dbReference type="NCBI Taxonomy" id="4076"/>
    <lineage>
        <taxon>Eukaryota</taxon>
        <taxon>Viridiplantae</taxon>
        <taxon>Streptophyta</taxon>
        <taxon>Embryophyta</taxon>
        <taxon>Tracheophyta</taxon>
        <taxon>Spermatophyta</taxon>
        <taxon>Magnoliopsida</taxon>
        <taxon>eudicotyledons</taxon>
        <taxon>Gunneridae</taxon>
        <taxon>Pentapetalae</taxon>
        <taxon>asterids</taxon>
        <taxon>lamiids</taxon>
        <taxon>Solanales</taxon>
        <taxon>Solanaceae</taxon>
        <taxon>Solanoideae</taxon>
        <taxon>Datureae</taxon>
        <taxon>Datura</taxon>
    </lineage>
</organism>
<reference evidence="2 3" key="1">
    <citation type="journal article" date="2021" name="BMC Genomics">
        <title>Datura genome reveals duplications of psychoactive alkaloid biosynthetic genes and high mutation rate following tissue culture.</title>
        <authorList>
            <person name="Rajewski A."/>
            <person name="Carter-House D."/>
            <person name="Stajich J."/>
            <person name="Litt A."/>
        </authorList>
    </citation>
    <scope>NUCLEOTIDE SEQUENCE [LARGE SCALE GENOMIC DNA]</scope>
    <source>
        <strain evidence="2">AR-01</strain>
    </source>
</reference>
<protein>
    <recommendedName>
        <fullName evidence="1">N-acetyltransferase ESCO acetyl-transferase domain-containing protein</fullName>
    </recommendedName>
</protein>
<dbReference type="PANTHER" id="PTHR45884">
    <property type="entry name" value="N-ACETYLTRANSFERASE ECO"/>
    <property type="match status" value="1"/>
</dbReference>
<evidence type="ECO:0000313" key="3">
    <source>
        <dbReference type="Proteomes" id="UP000823775"/>
    </source>
</evidence>
<dbReference type="Proteomes" id="UP000823775">
    <property type="component" value="Unassembled WGS sequence"/>
</dbReference>
<comment type="caution">
    <text evidence="2">The sequence shown here is derived from an EMBL/GenBank/DDBJ whole genome shotgun (WGS) entry which is preliminary data.</text>
</comment>
<dbReference type="PANTHER" id="PTHR45884:SF2">
    <property type="entry name" value="N-ACETYLTRANSFERASE ECO"/>
    <property type="match status" value="1"/>
</dbReference>
<proteinExistence type="predicted"/>
<name>A0ABS8VLX9_DATST</name>
<dbReference type="Pfam" id="PF13880">
    <property type="entry name" value="Acetyltransf_13"/>
    <property type="match status" value="1"/>
</dbReference>
<feature type="domain" description="N-acetyltransferase ESCO acetyl-transferase" evidence="1">
    <location>
        <begin position="179"/>
        <end position="233"/>
    </location>
</feature>
<sequence length="235" mass="26835">MEKKRRVLLGSSGFLLILTLKILLKSVKRVERILKKQRTATQSKINSFFKPSSFPTPKSVDPSECCSIESDYGRVQQKFWSHTSKDLKIQFGTGSCEDDGDELGDGWIYHQLCKVYLFISQTISGCLVAEPIKKAYKILSTQRTAGVMFHRRRKQDLDFYHTPNLGSDLQREMSHLGTSNRRKHVAKYLLDAARESFCKDLVLKHSELAYSQPTSVGRAFISSYTSSHSFLSYTF</sequence>
<dbReference type="EMBL" id="JACEIK010004959">
    <property type="protein sequence ID" value="MCD9646920.1"/>
    <property type="molecule type" value="Genomic_DNA"/>
</dbReference>